<organism evidence="2 3">
    <name type="scientific">Castanea mollissima</name>
    <name type="common">Chinese chestnut</name>
    <dbReference type="NCBI Taxonomy" id="60419"/>
    <lineage>
        <taxon>Eukaryota</taxon>
        <taxon>Viridiplantae</taxon>
        <taxon>Streptophyta</taxon>
        <taxon>Embryophyta</taxon>
        <taxon>Tracheophyta</taxon>
        <taxon>Spermatophyta</taxon>
        <taxon>Magnoliopsida</taxon>
        <taxon>eudicotyledons</taxon>
        <taxon>Gunneridae</taxon>
        <taxon>Pentapetalae</taxon>
        <taxon>rosids</taxon>
        <taxon>fabids</taxon>
        <taxon>Fagales</taxon>
        <taxon>Fagaceae</taxon>
        <taxon>Castanea</taxon>
    </lineage>
</organism>
<gene>
    <name evidence="2" type="ORF">CMV_023665</name>
</gene>
<feature type="coiled-coil region" evidence="1">
    <location>
        <begin position="41"/>
        <end position="75"/>
    </location>
</feature>
<dbReference type="OrthoDB" id="1735221at2759"/>
<proteinExistence type="predicted"/>
<evidence type="ECO:0000256" key="1">
    <source>
        <dbReference type="SAM" id="Coils"/>
    </source>
</evidence>
<dbReference type="PANTHER" id="PTHR39117:SF1">
    <property type="entry name" value="MEDIATOR OF RNA POLYMERASE II TRANSCRIPTION SUBUNIT 28"/>
    <property type="match status" value="1"/>
</dbReference>
<dbReference type="InterPro" id="IPR034456">
    <property type="entry name" value="MED28"/>
</dbReference>
<dbReference type="AlphaFoldDB" id="A0A8J4VJ40"/>
<dbReference type="PANTHER" id="PTHR39117">
    <property type="entry name" value="MEDIATOR OF RNA POLYMERASE II TRANSCRIPTION SUBUNIT 28"/>
    <property type="match status" value="1"/>
</dbReference>
<evidence type="ECO:0000313" key="2">
    <source>
        <dbReference type="EMBL" id="KAF3950606.1"/>
    </source>
</evidence>
<comment type="caution">
    <text evidence="2">The sequence shown here is derived from an EMBL/GenBank/DDBJ whole genome shotgun (WGS) entry which is preliminary data.</text>
</comment>
<keyword evidence="3" id="KW-1185">Reference proteome</keyword>
<protein>
    <submittedName>
        <fullName evidence="2">Uncharacterized protein</fullName>
    </submittedName>
</protein>
<reference evidence="2" key="1">
    <citation type="submission" date="2020-03" db="EMBL/GenBank/DDBJ databases">
        <title>Castanea mollissima Vanexum genome sequencing.</title>
        <authorList>
            <person name="Staton M."/>
        </authorList>
    </citation>
    <scope>NUCLEOTIDE SEQUENCE</scope>
    <source>
        <tissue evidence="2">Leaf</tissue>
    </source>
</reference>
<dbReference type="GO" id="GO:0016592">
    <property type="term" value="C:mediator complex"/>
    <property type="evidence" value="ECO:0007669"/>
    <property type="project" value="InterPro"/>
</dbReference>
<sequence>MRCLSCFGCHYKFEHELAVFLHHWLVQIAITNYGGVFVQEIAMMEEELKVKTEIIKKQEKLIQGWRKELKDQLDKHNAELERV</sequence>
<dbReference type="GO" id="GO:0006355">
    <property type="term" value="P:regulation of DNA-templated transcription"/>
    <property type="evidence" value="ECO:0007669"/>
    <property type="project" value="InterPro"/>
</dbReference>
<accession>A0A8J4VJ40</accession>
<dbReference type="EMBL" id="JRKL02005364">
    <property type="protein sequence ID" value="KAF3950606.1"/>
    <property type="molecule type" value="Genomic_DNA"/>
</dbReference>
<name>A0A8J4VJ40_9ROSI</name>
<evidence type="ECO:0000313" key="3">
    <source>
        <dbReference type="Proteomes" id="UP000737018"/>
    </source>
</evidence>
<dbReference type="Proteomes" id="UP000737018">
    <property type="component" value="Unassembled WGS sequence"/>
</dbReference>
<keyword evidence="1" id="KW-0175">Coiled coil</keyword>